<feature type="region of interest" description="Disordered" evidence="1">
    <location>
        <begin position="38"/>
        <end position="67"/>
    </location>
</feature>
<reference evidence="2 3" key="1">
    <citation type="submission" date="2014-11" db="EMBL/GenBank/DDBJ databases">
        <authorList>
            <person name="Zhu J."/>
            <person name="Qi W."/>
            <person name="Song R."/>
        </authorList>
    </citation>
    <scope>NUCLEOTIDE SEQUENCE [LARGE SCALE GENOMIC DNA]</scope>
</reference>
<organism evidence="2 3">
    <name type="scientific">Vitrella brassicaformis (strain CCMP3155)</name>
    <dbReference type="NCBI Taxonomy" id="1169540"/>
    <lineage>
        <taxon>Eukaryota</taxon>
        <taxon>Sar</taxon>
        <taxon>Alveolata</taxon>
        <taxon>Colpodellida</taxon>
        <taxon>Vitrellaceae</taxon>
        <taxon>Vitrella</taxon>
    </lineage>
</organism>
<name>A0A0G4E9Z6_VITBC</name>
<feature type="region of interest" description="Disordered" evidence="1">
    <location>
        <begin position="112"/>
        <end position="136"/>
    </location>
</feature>
<evidence type="ECO:0000256" key="1">
    <source>
        <dbReference type="SAM" id="MobiDB-lite"/>
    </source>
</evidence>
<dbReference type="VEuPathDB" id="CryptoDB:Vbra_10996"/>
<proteinExistence type="predicted"/>
<evidence type="ECO:0000313" key="3">
    <source>
        <dbReference type="Proteomes" id="UP000041254"/>
    </source>
</evidence>
<dbReference type="AlphaFoldDB" id="A0A0G4E9Z6"/>
<evidence type="ECO:0000313" key="2">
    <source>
        <dbReference type="EMBL" id="CEL92270.1"/>
    </source>
</evidence>
<dbReference type="InParanoid" id="A0A0G4E9Z6"/>
<protein>
    <submittedName>
        <fullName evidence="2">Uncharacterized protein</fullName>
    </submittedName>
</protein>
<dbReference type="EMBL" id="CDMY01000061">
    <property type="protein sequence ID" value="CEL92270.1"/>
    <property type="molecule type" value="Genomic_DNA"/>
</dbReference>
<dbReference type="Proteomes" id="UP000041254">
    <property type="component" value="Unassembled WGS sequence"/>
</dbReference>
<sequence>MQEIKNQLFVLAHQHPSLSAKHGFNQLYEQIRQSQAGAFGGDKVPMDESDDDEGDGQQSTSAAEEFDIQDRAKGALTIALGWGEGGREVTPADVAKVKTALSDMSGLLAKLKLRGRHRQSNTRRPDRRGLTSHTRPQVQAVQRSIADLTSNMPVLVVVDAYTVMPGERGGLMLVDGMPRFNTMLKSLEPLVEHHPESAMLLMIDAGDIGIKYWKPVDPAEYAERKRGFMKQMVKRVRDVNSGQGRLAGKLTLHLCPAEADQLVADAGRVWKDTGSYSDGGTAQWSSPTHRLILVSTDIDIPLLYLRGSNYNEIEVCDRWDPMEGCRMVTNKLWWRSFMTLKCAPDIDAIRRDSVVSLIFAVVIEWGSDTEVALVGINVCDIAVALRPQADR</sequence>
<accession>A0A0G4E9Z6</accession>
<gene>
    <name evidence="2" type="ORF">Vbra_10996</name>
</gene>
<keyword evidence="3" id="KW-1185">Reference proteome</keyword>
<feature type="compositionally biased region" description="Basic residues" evidence="1">
    <location>
        <begin position="112"/>
        <end position="121"/>
    </location>
</feature>